<evidence type="ECO:0000256" key="1">
    <source>
        <dbReference type="SAM" id="Phobius"/>
    </source>
</evidence>
<dbReference type="RefSeq" id="WP_380927776.1">
    <property type="nucleotide sequence ID" value="NZ_JBHUGS010000001.1"/>
</dbReference>
<keyword evidence="1" id="KW-1133">Transmembrane helix</keyword>
<gene>
    <name evidence="2" type="ORF">ACFSGX_04455</name>
</gene>
<keyword evidence="1" id="KW-0812">Transmembrane</keyword>
<keyword evidence="3" id="KW-1185">Reference proteome</keyword>
<sequence length="74" mass="8039">MKNDTATSRPAPDRQRAKLQLRAGKRVSLTMRVNVSSRGLLSVGVLVSSILLSTAVLVRAANVRPTERPEDGRN</sequence>
<evidence type="ECO:0000313" key="2">
    <source>
        <dbReference type="EMBL" id="MFD1950022.1"/>
    </source>
</evidence>
<feature type="transmembrane region" description="Helical" evidence="1">
    <location>
        <begin position="39"/>
        <end position="58"/>
    </location>
</feature>
<name>A0ABW4TWF7_9SPHN</name>
<keyword evidence="1" id="KW-0472">Membrane</keyword>
<comment type="caution">
    <text evidence="2">The sequence shown here is derived from an EMBL/GenBank/DDBJ whole genome shotgun (WGS) entry which is preliminary data.</text>
</comment>
<reference evidence="3" key="1">
    <citation type="journal article" date="2019" name="Int. J. Syst. Evol. Microbiol.">
        <title>The Global Catalogue of Microorganisms (GCM) 10K type strain sequencing project: providing services to taxonomists for standard genome sequencing and annotation.</title>
        <authorList>
            <consortium name="The Broad Institute Genomics Platform"/>
            <consortium name="The Broad Institute Genome Sequencing Center for Infectious Disease"/>
            <person name="Wu L."/>
            <person name="Ma J."/>
        </authorList>
    </citation>
    <scope>NUCLEOTIDE SEQUENCE [LARGE SCALE GENOMIC DNA]</scope>
    <source>
        <strain evidence="3">CGMCC 1.12702</strain>
    </source>
</reference>
<evidence type="ECO:0000313" key="3">
    <source>
        <dbReference type="Proteomes" id="UP001597400"/>
    </source>
</evidence>
<proteinExistence type="predicted"/>
<dbReference type="EMBL" id="JBHUGS010000001">
    <property type="protein sequence ID" value="MFD1950022.1"/>
    <property type="molecule type" value="Genomic_DNA"/>
</dbReference>
<dbReference type="Proteomes" id="UP001597400">
    <property type="component" value="Unassembled WGS sequence"/>
</dbReference>
<protein>
    <submittedName>
        <fullName evidence="2">Uncharacterized protein</fullName>
    </submittedName>
</protein>
<accession>A0ABW4TWF7</accession>
<organism evidence="2 3">
    <name type="scientific">Sphingomonas arantia</name>
    <dbReference type="NCBI Taxonomy" id="1460676"/>
    <lineage>
        <taxon>Bacteria</taxon>
        <taxon>Pseudomonadati</taxon>
        <taxon>Pseudomonadota</taxon>
        <taxon>Alphaproteobacteria</taxon>
        <taxon>Sphingomonadales</taxon>
        <taxon>Sphingomonadaceae</taxon>
        <taxon>Sphingomonas</taxon>
    </lineage>
</organism>